<dbReference type="PROSITE" id="PS51257">
    <property type="entry name" value="PROKAR_LIPOPROTEIN"/>
    <property type="match status" value="1"/>
</dbReference>
<name>A0A1G7GMZ7_9BACT</name>
<evidence type="ECO:0000256" key="4">
    <source>
        <dbReference type="ARBA" id="ARBA00023136"/>
    </source>
</evidence>
<dbReference type="STRING" id="659014.SAMN04487996_107305"/>
<accession>A0A1G7GMZ7</accession>
<gene>
    <name evidence="9" type="ORF">SAMN04487996_107305</name>
</gene>
<feature type="signal peptide" evidence="6">
    <location>
        <begin position="1"/>
        <end position="17"/>
    </location>
</feature>
<dbReference type="Gene3D" id="1.25.40.390">
    <property type="match status" value="1"/>
</dbReference>
<comment type="similarity">
    <text evidence="2">Belongs to the SusD family.</text>
</comment>
<evidence type="ECO:0000256" key="6">
    <source>
        <dbReference type="SAM" id="SignalP"/>
    </source>
</evidence>
<dbReference type="Pfam" id="PF07980">
    <property type="entry name" value="SusD_RagB"/>
    <property type="match status" value="1"/>
</dbReference>
<evidence type="ECO:0000256" key="2">
    <source>
        <dbReference type="ARBA" id="ARBA00006275"/>
    </source>
</evidence>
<evidence type="ECO:0000313" key="9">
    <source>
        <dbReference type="EMBL" id="SDE89369.1"/>
    </source>
</evidence>
<keyword evidence="4" id="KW-0472">Membrane</keyword>
<feature type="chain" id="PRO_5011443612" evidence="6">
    <location>
        <begin position="18"/>
        <end position="512"/>
    </location>
</feature>
<comment type="subcellular location">
    <subcellularLocation>
        <location evidence="1">Cell outer membrane</location>
    </subcellularLocation>
</comment>
<evidence type="ECO:0000256" key="1">
    <source>
        <dbReference type="ARBA" id="ARBA00004442"/>
    </source>
</evidence>
<organism evidence="9 10">
    <name type="scientific">Dyadobacter soli</name>
    <dbReference type="NCBI Taxonomy" id="659014"/>
    <lineage>
        <taxon>Bacteria</taxon>
        <taxon>Pseudomonadati</taxon>
        <taxon>Bacteroidota</taxon>
        <taxon>Cytophagia</taxon>
        <taxon>Cytophagales</taxon>
        <taxon>Spirosomataceae</taxon>
        <taxon>Dyadobacter</taxon>
    </lineage>
</organism>
<proteinExistence type="inferred from homology"/>
<evidence type="ECO:0000256" key="5">
    <source>
        <dbReference type="ARBA" id="ARBA00023237"/>
    </source>
</evidence>
<dbReference type="Pfam" id="PF14322">
    <property type="entry name" value="SusD-like_3"/>
    <property type="match status" value="1"/>
</dbReference>
<dbReference type="AlphaFoldDB" id="A0A1G7GMZ7"/>
<dbReference type="Proteomes" id="UP000198748">
    <property type="component" value="Unassembled WGS sequence"/>
</dbReference>
<evidence type="ECO:0000313" key="10">
    <source>
        <dbReference type="Proteomes" id="UP000198748"/>
    </source>
</evidence>
<dbReference type="SUPFAM" id="SSF48452">
    <property type="entry name" value="TPR-like"/>
    <property type="match status" value="1"/>
</dbReference>
<dbReference type="GO" id="GO:0009279">
    <property type="term" value="C:cell outer membrane"/>
    <property type="evidence" value="ECO:0007669"/>
    <property type="project" value="UniProtKB-SubCell"/>
</dbReference>
<protein>
    <submittedName>
        <fullName evidence="9">Starch-binding associating with outer membrane</fullName>
    </submittedName>
</protein>
<keyword evidence="10" id="KW-1185">Reference proteome</keyword>
<evidence type="ECO:0000256" key="3">
    <source>
        <dbReference type="ARBA" id="ARBA00022729"/>
    </source>
</evidence>
<evidence type="ECO:0000259" key="7">
    <source>
        <dbReference type="Pfam" id="PF07980"/>
    </source>
</evidence>
<dbReference type="InterPro" id="IPR033985">
    <property type="entry name" value="SusD-like_N"/>
</dbReference>
<sequence length="512" mass="56432">MKRIYSLLAVAALTLTACNDSFIDLVPEDSYTSDSFYKTEAQFRQAVIAAYAPLRDVLVNDYFTSEMRSDNTIYQAYPSNRGTAYIHRENISDFKDNSSNAYTNAVWQHCYTGISRTNIVIERLSGSTLSESVKNNIDGQAKFLRAWYYFKLVRLYGGVPLFLKEVTRADDAFLPRSSAEQVYDQIVSDAKDAVAKLGAPAKFPQSGEATKGSATMLLADVYATQKKWAEAETLLSTLAGMGYALHAEYADAFLPANKNGKESIFDIQFLEGTITGTTPNPLTFHFLPRSTSTSLATGIAINNSSTGGWNTPTTDLIKAYEKNDKRLETSIGIAEGTYNSSDLFTYSAIKSVVGYTPAEGKIGVPYIKKYVHAPLVAVTGSNDNFPIYRYADALLLLAEVQNEQGKSPLASLNAVRTRAGLPDITATSQAALREAILHERRVELAFENHRWHDLVRSGSAVQVMNAFGEALKKEVDYLTPDAYQVTTERLLFPIPQTEVELSPGVMNQNPGY</sequence>
<keyword evidence="5" id="KW-0998">Cell outer membrane</keyword>
<reference evidence="10" key="1">
    <citation type="submission" date="2016-10" db="EMBL/GenBank/DDBJ databases">
        <authorList>
            <person name="Varghese N."/>
            <person name="Submissions S."/>
        </authorList>
    </citation>
    <scope>NUCLEOTIDE SEQUENCE [LARGE SCALE GENOMIC DNA]</scope>
    <source>
        <strain evidence="10">DSM 25329</strain>
    </source>
</reference>
<keyword evidence="3 6" id="KW-0732">Signal</keyword>
<feature type="domain" description="SusD-like N-terminal" evidence="8">
    <location>
        <begin position="24"/>
        <end position="222"/>
    </location>
</feature>
<dbReference type="RefSeq" id="WP_090150668.1">
    <property type="nucleotide sequence ID" value="NZ_FNAN01000007.1"/>
</dbReference>
<dbReference type="InterPro" id="IPR011990">
    <property type="entry name" value="TPR-like_helical_dom_sf"/>
</dbReference>
<dbReference type="OrthoDB" id="636214at2"/>
<feature type="domain" description="RagB/SusD" evidence="7">
    <location>
        <begin position="262"/>
        <end position="512"/>
    </location>
</feature>
<dbReference type="EMBL" id="FNAN01000007">
    <property type="protein sequence ID" value="SDE89369.1"/>
    <property type="molecule type" value="Genomic_DNA"/>
</dbReference>
<dbReference type="InterPro" id="IPR012944">
    <property type="entry name" value="SusD_RagB_dom"/>
</dbReference>
<dbReference type="CDD" id="cd08977">
    <property type="entry name" value="SusD"/>
    <property type="match status" value="1"/>
</dbReference>
<evidence type="ECO:0000259" key="8">
    <source>
        <dbReference type="Pfam" id="PF14322"/>
    </source>
</evidence>